<protein>
    <recommendedName>
        <fullName evidence="9">ATP-dependent dethiobiotin synthetase BioD</fullName>
        <ecNumber evidence="9">6.3.3.3</ecNumber>
    </recommendedName>
    <alternativeName>
        <fullName evidence="9">DTB synthetase</fullName>
        <shortName evidence="9">DTBS</shortName>
    </alternativeName>
    <alternativeName>
        <fullName evidence="9">Dethiobiotin synthase</fullName>
    </alternativeName>
</protein>
<comment type="subcellular location">
    <subcellularLocation>
        <location evidence="9">Cytoplasm</location>
    </subcellularLocation>
</comment>
<evidence type="ECO:0000313" key="11">
    <source>
        <dbReference type="Proteomes" id="UP000269352"/>
    </source>
</evidence>
<feature type="binding site" evidence="9">
    <location>
        <position position="17"/>
    </location>
    <ligand>
        <name>Mg(2+)</name>
        <dbReference type="ChEBI" id="CHEBI:18420"/>
    </ligand>
</feature>
<feature type="binding site" evidence="9">
    <location>
        <position position="45"/>
    </location>
    <ligand>
        <name>Mg(2+)</name>
        <dbReference type="ChEBI" id="CHEBI:18420"/>
    </ligand>
</feature>
<dbReference type="GO" id="GO:0005524">
    <property type="term" value="F:ATP binding"/>
    <property type="evidence" value="ECO:0007669"/>
    <property type="project" value="UniProtKB-UniRule"/>
</dbReference>
<evidence type="ECO:0000256" key="6">
    <source>
        <dbReference type="ARBA" id="ARBA00022840"/>
    </source>
</evidence>
<feature type="binding site" evidence="9">
    <location>
        <position position="38"/>
    </location>
    <ligand>
        <name>substrate</name>
    </ligand>
</feature>
<evidence type="ECO:0000256" key="7">
    <source>
        <dbReference type="ARBA" id="ARBA00022842"/>
    </source>
</evidence>
<evidence type="ECO:0000256" key="1">
    <source>
        <dbReference type="ARBA" id="ARBA00022490"/>
    </source>
</evidence>
<dbReference type="InterPro" id="IPR004472">
    <property type="entry name" value="DTB_synth_BioD"/>
</dbReference>
<comment type="pathway">
    <text evidence="9">Cofactor biosynthesis; biotin biosynthesis; biotin from 7,8-diaminononanoate: step 1/2.</text>
</comment>
<keyword evidence="4 9" id="KW-0547">Nucleotide-binding</keyword>
<accession>A0A388TDU5</accession>
<comment type="similarity">
    <text evidence="9">Belongs to the dethiobiotin synthetase family.</text>
</comment>
<dbReference type="HAMAP" id="MF_00336">
    <property type="entry name" value="BioD"/>
    <property type="match status" value="1"/>
</dbReference>
<feature type="active site" evidence="9">
    <location>
        <position position="34"/>
    </location>
</feature>
<evidence type="ECO:0000256" key="4">
    <source>
        <dbReference type="ARBA" id="ARBA00022741"/>
    </source>
</evidence>
<proteinExistence type="inferred from homology"/>
<dbReference type="PANTHER" id="PTHR43210">
    <property type="entry name" value="DETHIOBIOTIN SYNTHETASE"/>
    <property type="match status" value="1"/>
</dbReference>
<evidence type="ECO:0000313" key="10">
    <source>
        <dbReference type="EMBL" id="GBR75112.1"/>
    </source>
</evidence>
<dbReference type="NCBIfam" id="TIGR00347">
    <property type="entry name" value="bioD"/>
    <property type="match status" value="1"/>
</dbReference>
<dbReference type="CDD" id="cd03109">
    <property type="entry name" value="DTBS"/>
    <property type="match status" value="1"/>
</dbReference>
<dbReference type="GO" id="GO:0000287">
    <property type="term" value="F:magnesium ion binding"/>
    <property type="evidence" value="ECO:0007669"/>
    <property type="project" value="UniProtKB-UniRule"/>
</dbReference>
<keyword evidence="6 9" id="KW-0067">ATP-binding</keyword>
<reference evidence="10 11" key="1">
    <citation type="journal article" date="2019" name="ISME J.">
        <title>Genome analyses of uncultured TG2/ZB3 bacteria in 'Margulisbacteria' specifically attached to ectosymbiotic spirochetes of protists in the termite gut.</title>
        <authorList>
            <person name="Utami Y.D."/>
            <person name="Kuwahara H."/>
            <person name="Igai K."/>
            <person name="Murakami T."/>
            <person name="Sugaya K."/>
            <person name="Morikawa T."/>
            <person name="Nagura Y."/>
            <person name="Yuki M."/>
            <person name="Deevong P."/>
            <person name="Inoue T."/>
            <person name="Kihara K."/>
            <person name="Lo N."/>
            <person name="Yamada A."/>
            <person name="Ohkuma M."/>
            <person name="Hongoh Y."/>
        </authorList>
    </citation>
    <scope>NUCLEOTIDE SEQUENCE [LARGE SCALE GENOMIC DNA]</scope>
    <source>
        <strain evidence="10">NkOx7-01</strain>
    </source>
</reference>
<evidence type="ECO:0000256" key="8">
    <source>
        <dbReference type="ARBA" id="ARBA00047386"/>
    </source>
</evidence>
<organism evidence="10 11">
    <name type="scientific">Termititenax aidoneus</name>
    <dbReference type="NCBI Taxonomy" id="2218524"/>
    <lineage>
        <taxon>Bacteria</taxon>
        <taxon>Bacillati</taxon>
        <taxon>Candidatus Margulisiibacteriota</taxon>
        <taxon>Candidatus Termititenacia</taxon>
        <taxon>Candidatus Termititenacales</taxon>
        <taxon>Candidatus Termititenacaceae</taxon>
        <taxon>Candidatus Termititenax</taxon>
    </lineage>
</organism>
<comment type="catalytic activity">
    <reaction evidence="9">
        <text>(7R,8S)-7,8-diammoniononanoate + CO2 + ATP = (4R,5S)-dethiobiotin + ADP + phosphate + 3 H(+)</text>
        <dbReference type="Rhea" id="RHEA:15805"/>
        <dbReference type="ChEBI" id="CHEBI:15378"/>
        <dbReference type="ChEBI" id="CHEBI:16526"/>
        <dbReference type="ChEBI" id="CHEBI:30616"/>
        <dbReference type="ChEBI" id="CHEBI:43474"/>
        <dbReference type="ChEBI" id="CHEBI:149469"/>
        <dbReference type="ChEBI" id="CHEBI:149473"/>
        <dbReference type="ChEBI" id="CHEBI:456216"/>
        <dbReference type="EC" id="6.3.3.3"/>
    </reaction>
</comment>
<dbReference type="PIRSF" id="PIRSF006755">
    <property type="entry name" value="DTB_synth"/>
    <property type="match status" value="1"/>
</dbReference>
<dbReference type="Pfam" id="PF13500">
    <property type="entry name" value="AAA_26"/>
    <property type="match status" value="1"/>
</dbReference>
<comment type="cofactor">
    <cofactor evidence="9">
        <name>Mg(2+)</name>
        <dbReference type="ChEBI" id="CHEBI:18420"/>
    </cofactor>
</comment>
<dbReference type="PANTHER" id="PTHR43210:SF2">
    <property type="entry name" value="ATP-DEPENDENT DETHIOBIOTIN SYNTHETASE BIOD 2"/>
    <property type="match status" value="1"/>
</dbReference>
<keyword evidence="5 9" id="KW-0093">Biotin biosynthesis</keyword>
<evidence type="ECO:0000256" key="2">
    <source>
        <dbReference type="ARBA" id="ARBA00022598"/>
    </source>
</evidence>
<dbReference type="AlphaFoldDB" id="A0A388TDU5"/>
<dbReference type="GO" id="GO:0004141">
    <property type="term" value="F:dethiobiotin synthase activity"/>
    <property type="evidence" value="ECO:0007669"/>
    <property type="project" value="UniProtKB-UniRule"/>
</dbReference>
<evidence type="ECO:0000256" key="9">
    <source>
        <dbReference type="HAMAP-Rule" id="MF_00336"/>
    </source>
</evidence>
<dbReference type="GO" id="GO:0005829">
    <property type="term" value="C:cytosol"/>
    <property type="evidence" value="ECO:0007669"/>
    <property type="project" value="TreeGrafter"/>
</dbReference>
<sequence>MKKCYFITGTDTGVGKTIATAVLARTFPHCGVCKPIQTGYPQDQDLLFVQKQAGLKTAQIYNPLHFTKPLAPQQAAREDKLPPINTRKLVKNILDFCAQFEVSFIEGAGGLYVPISEKYFMLDLLKDLKAETILVCRASLGTINHALLSIAALRQKRVKIKGLIFNQTAPPDISAPENPQIIQKISGLPVLGIFPYQKKLNLTKLFVSVSEVKCAVGQ</sequence>
<dbReference type="Gene3D" id="3.40.50.300">
    <property type="entry name" value="P-loop containing nucleotide triphosphate hydrolases"/>
    <property type="match status" value="1"/>
</dbReference>
<dbReference type="EMBL" id="BGZN01000162">
    <property type="protein sequence ID" value="GBR75112.1"/>
    <property type="molecule type" value="Genomic_DNA"/>
</dbReference>
<comment type="catalytic activity">
    <reaction evidence="8">
        <text>(7R,8S)-8-amino-7-(carboxyamino)nonanoate + ATP = (4R,5S)-dethiobiotin + ADP + phosphate + H(+)</text>
        <dbReference type="Rhea" id="RHEA:63684"/>
        <dbReference type="ChEBI" id="CHEBI:15378"/>
        <dbReference type="ChEBI" id="CHEBI:30616"/>
        <dbReference type="ChEBI" id="CHEBI:43474"/>
        <dbReference type="ChEBI" id="CHEBI:149470"/>
        <dbReference type="ChEBI" id="CHEBI:149473"/>
        <dbReference type="ChEBI" id="CHEBI:456216"/>
    </reaction>
</comment>
<feature type="binding site" evidence="9">
    <location>
        <begin position="166"/>
        <end position="167"/>
    </location>
    <ligand>
        <name>ATP</name>
        <dbReference type="ChEBI" id="CHEBI:30616"/>
    </ligand>
</feature>
<gene>
    <name evidence="9 10" type="primary">bioD</name>
    <name evidence="10" type="ORF">NO1_2169</name>
</gene>
<name>A0A388TDU5_TERA1</name>
<dbReference type="SUPFAM" id="SSF52540">
    <property type="entry name" value="P-loop containing nucleoside triphosphate hydrolases"/>
    <property type="match status" value="1"/>
</dbReference>
<keyword evidence="11" id="KW-1185">Reference proteome</keyword>
<feature type="binding site" evidence="9">
    <location>
        <begin position="13"/>
        <end position="18"/>
    </location>
    <ligand>
        <name>ATP</name>
        <dbReference type="ChEBI" id="CHEBI:30616"/>
    </ligand>
</feature>
<evidence type="ECO:0000256" key="3">
    <source>
        <dbReference type="ARBA" id="ARBA00022723"/>
    </source>
</evidence>
<dbReference type="UniPathway" id="UPA00078">
    <property type="reaction ID" value="UER00161"/>
</dbReference>
<comment type="function">
    <text evidence="9">Catalyzes a mechanistically unusual reaction, the ATP-dependent insertion of CO2 between the N7 and N8 nitrogen atoms of 7,8-diaminopelargonic acid (DAPA, also called 7,8-diammoniononanoate) to form a ureido ring.</text>
</comment>
<feature type="binding site" evidence="9">
    <location>
        <begin position="106"/>
        <end position="109"/>
    </location>
    <ligand>
        <name>ATP</name>
        <dbReference type="ChEBI" id="CHEBI:30616"/>
    </ligand>
</feature>
<comment type="subunit">
    <text evidence="9">Homodimer.</text>
</comment>
<comment type="caution">
    <text evidence="9">Lacks conserved residue(s) required for the propagation of feature annotation.</text>
</comment>
<feature type="binding site" evidence="9">
    <location>
        <position position="45"/>
    </location>
    <ligand>
        <name>ATP</name>
        <dbReference type="ChEBI" id="CHEBI:30616"/>
    </ligand>
</feature>
<feature type="binding site" evidence="9">
    <location>
        <position position="106"/>
    </location>
    <ligand>
        <name>Mg(2+)</name>
        <dbReference type="ChEBI" id="CHEBI:18420"/>
    </ligand>
</feature>
<dbReference type="GO" id="GO:0009102">
    <property type="term" value="P:biotin biosynthetic process"/>
    <property type="evidence" value="ECO:0007669"/>
    <property type="project" value="UniProtKB-UniRule"/>
</dbReference>
<keyword evidence="7 9" id="KW-0460">Magnesium</keyword>
<keyword evidence="2 9" id="KW-0436">Ligase</keyword>
<keyword evidence="1 9" id="KW-0963">Cytoplasm</keyword>
<dbReference type="Proteomes" id="UP000269352">
    <property type="component" value="Unassembled WGS sequence"/>
</dbReference>
<evidence type="ECO:0000256" key="5">
    <source>
        <dbReference type="ARBA" id="ARBA00022756"/>
    </source>
</evidence>
<feature type="binding site" evidence="9">
    <location>
        <position position="197"/>
    </location>
    <ligand>
        <name>ATP</name>
        <dbReference type="ChEBI" id="CHEBI:30616"/>
    </ligand>
</feature>
<dbReference type="InterPro" id="IPR027417">
    <property type="entry name" value="P-loop_NTPase"/>
</dbReference>
<keyword evidence="3 9" id="KW-0479">Metal-binding</keyword>
<comment type="caution">
    <text evidence="10">The sequence shown here is derived from an EMBL/GenBank/DDBJ whole genome shotgun (WGS) entry which is preliminary data.</text>
</comment>
<dbReference type="EC" id="6.3.3.3" evidence="9"/>